<comment type="caution">
    <text evidence="7">The sequence shown here is derived from an EMBL/GenBank/DDBJ whole genome shotgun (WGS) entry which is preliminary data.</text>
</comment>
<keyword evidence="8" id="KW-1185">Reference proteome</keyword>
<comment type="subcellular location">
    <subcellularLocation>
        <location evidence="1">Cell inner membrane</location>
    </subcellularLocation>
</comment>
<dbReference type="PANTHER" id="PTHR30606">
    <property type="entry name" value="LIPID A BIOSYNTHESIS LAUROYL ACYLTRANSFERASE"/>
    <property type="match status" value="1"/>
</dbReference>
<gene>
    <name evidence="7" type="ORF">QS748_08115</name>
</gene>
<dbReference type="EMBL" id="JASXSV010000010">
    <property type="protein sequence ID" value="MDP0589147.1"/>
    <property type="molecule type" value="Genomic_DNA"/>
</dbReference>
<organism evidence="7 8">
    <name type="scientific">Candidatus Endonucleibacter bathymodioli</name>
    <dbReference type="NCBI Taxonomy" id="539814"/>
    <lineage>
        <taxon>Bacteria</taxon>
        <taxon>Pseudomonadati</taxon>
        <taxon>Pseudomonadota</taxon>
        <taxon>Gammaproteobacteria</taxon>
        <taxon>Oceanospirillales</taxon>
        <taxon>Endozoicomonadaceae</taxon>
        <taxon>Candidatus Endonucleibacter</taxon>
    </lineage>
</organism>
<dbReference type="Pfam" id="PF03279">
    <property type="entry name" value="Lip_A_acyltrans"/>
    <property type="match status" value="1"/>
</dbReference>
<evidence type="ECO:0000256" key="5">
    <source>
        <dbReference type="ARBA" id="ARBA00023136"/>
    </source>
</evidence>
<dbReference type="InterPro" id="IPR004960">
    <property type="entry name" value="LipA_acyltrans"/>
</dbReference>
<evidence type="ECO:0000313" key="8">
    <source>
        <dbReference type="Proteomes" id="UP001178148"/>
    </source>
</evidence>
<keyword evidence="2" id="KW-1003">Cell membrane</keyword>
<keyword evidence="6 7" id="KW-0012">Acyltransferase</keyword>
<dbReference type="AlphaFoldDB" id="A0AA90NU80"/>
<name>A0AA90NU80_9GAMM</name>
<keyword evidence="5" id="KW-0472">Membrane</keyword>
<evidence type="ECO:0000256" key="1">
    <source>
        <dbReference type="ARBA" id="ARBA00004533"/>
    </source>
</evidence>
<sequence>MNQRFAYQCGLVLFKILNRCPPPFLNLLAKIGGGIIDQLHGHIARAALKLALHKADDSSINIIAKKAAYNSAKYILAPSQLDKIPYKLHDSDIVIEALKLERGAIIVSLHVGPPDLGTYALTKEDISVSTVIGAGNQKPWINWLAKDIMHKAGIPFIQRGNPIDALKTLRNNKALILHIDMRSREAPVTFFGEQTTAPVSAINLSLMTGAPLLFHYCTLKEQVWNLHFESFHPTHYPDKKETVNTNLQALIHRIEDVIKKAPELWIWHYDRFKLRKKITRKSSFFDAFKLTKR</sequence>
<evidence type="ECO:0000256" key="6">
    <source>
        <dbReference type="ARBA" id="ARBA00023315"/>
    </source>
</evidence>
<dbReference type="CDD" id="cd07984">
    <property type="entry name" value="LPLAT_LABLAT-like"/>
    <property type="match status" value="1"/>
</dbReference>
<dbReference type="GO" id="GO:0005886">
    <property type="term" value="C:plasma membrane"/>
    <property type="evidence" value="ECO:0007669"/>
    <property type="project" value="UniProtKB-SubCell"/>
</dbReference>
<dbReference type="PANTHER" id="PTHR30606:SF10">
    <property type="entry name" value="PHOSPHATIDYLINOSITOL MANNOSIDE ACYLTRANSFERASE"/>
    <property type="match status" value="1"/>
</dbReference>
<reference evidence="7 8" key="1">
    <citation type="journal article" date="2023" name="bioRxiv">
        <title>An intranuclear bacterial parasite of deep-sea mussels expresses apoptosis inhibitors acquired from its host.</title>
        <authorList>
            <person name="Gonzalez Porras M.A."/>
            <person name="Assie A."/>
            <person name="Tietjen M."/>
            <person name="Violette M."/>
            <person name="Kleiner M."/>
            <person name="Gruber-Vodicka H."/>
            <person name="Dubilier N."/>
            <person name="Leisch N."/>
        </authorList>
    </citation>
    <scope>NUCLEOTIDE SEQUENCE [LARGE SCALE GENOMIC DNA]</scope>
    <source>
        <strain evidence="7">IAP13</strain>
    </source>
</reference>
<protein>
    <submittedName>
        <fullName evidence="7">Lysophospholipid acyltransferase family protein</fullName>
    </submittedName>
</protein>
<dbReference type="GO" id="GO:0016746">
    <property type="term" value="F:acyltransferase activity"/>
    <property type="evidence" value="ECO:0007669"/>
    <property type="project" value="UniProtKB-KW"/>
</dbReference>
<keyword evidence="4" id="KW-0808">Transferase</keyword>
<evidence type="ECO:0000313" key="7">
    <source>
        <dbReference type="EMBL" id="MDP0589147.1"/>
    </source>
</evidence>
<dbReference type="Proteomes" id="UP001178148">
    <property type="component" value="Unassembled WGS sequence"/>
</dbReference>
<dbReference type="GO" id="GO:0009247">
    <property type="term" value="P:glycolipid biosynthetic process"/>
    <property type="evidence" value="ECO:0007669"/>
    <property type="project" value="UniProtKB-ARBA"/>
</dbReference>
<evidence type="ECO:0000256" key="3">
    <source>
        <dbReference type="ARBA" id="ARBA00022519"/>
    </source>
</evidence>
<proteinExistence type="predicted"/>
<evidence type="ECO:0000256" key="2">
    <source>
        <dbReference type="ARBA" id="ARBA00022475"/>
    </source>
</evidence>
<evidence type="ECO:0000256" key="4">
    <source>
        <dbReference type="ARBA" id="ARBA00022679"/>
    </source>
</evidence>
<accession>A0AA90NU80</accession>
<keyword evidence="3" id="KW-0997">Cell inner membrane</keyword>